<protein>
    <submittedName>
        <fullName evidence="1">Uncharacterized protein</fullName>
    </submittedName>
</protein>
<organism evidence="1 2">
    <name type="scientific">Aphis glycines</name>
    <name type="common">Soybean aphid</name>
    <dbReference type="NCBI Taxonomy" id="307491"/>
    <lineage>
        <taxon>Eukaryota</taxon>
        <taxon>Metazoa</taxon>
        <taxon>Ecdysozoa</taxon>
        <taxon>Arthropoda</taxon>
        <taxon>Hexapoda</taxon>
        <taxon>Insecta</taxon>
        <taxon>Pterygota</taxon>
        <taxon>Neoptera</taxon>
        <taxon>Paraneoptera</taxon>
        <taxon>Hemiptera</taxon>
        <taxon>Sternorrhyncha</taxon>
        <taxon>Aphidomorpha</taxon>
        <taxon>Aphidoidea</taxon>
        <taxon>Aphididae</taxon>
        <taxon>Aphidini</taxon>
        <taxon>Aphis</taxon>
        <taxon>Aphis</taxon>
    </lineage>
</organism>
<evidence type="ECO:0000313" key="2">
    <source>
        <dbReference type="Proteomes" id="UP000475862"/>
    </source>
</evidence>
<proteinExistence type="predicted"/>
<reference evidence="1 2" key="1">
    <citation type="submission" date="2019-08" db="EMBL/GenBank/DDBJ databases">
        <title>The genome of the soybean aphid Biotype 1, its phylome, world population structure and adaptation to the North American continent.</title>
        <authorList>
            <person name="Giordano R."/>
            <person name="Donthu R.K."/>
            <person name="Hernandez A.G."/>
            <person name="Wright C.L."/>
            <person name="Zimin A.V."/>
        </authorList>
    </citation>
    <scope>NUCLEOTIDE SEQUENCE [LARGE SCALE GENOMIC DNA]</scope>
    <source>
        <tissue evidence="1">Whole aphids</tissue>
    </source>
</reference>
<dbReference type="Proteomes" id="UP000475862">
    <property type="component" value="Unassembled WGS sequence"/>
</dbReference>
<feature type="non-terminal residue" evidence="1">
    <location>
        <position position="201"/>
    </location>
</feature>
<accession>A0A6G0TU24</accession>
<name>A0A6G0TU24_APHGL</name>
<evidence type="ECO:0000313" key="1">
    <source>
        <dbReference type="EMBL" id="KAE9537655.1"/>
    </source>
</evidence>
<dbReference type="EMBL" id="VYZN01000018">
    <property type="protein sequence ID" value="KAE9537655.1"/>
    <property type="molecule type" value="Genomic_DNA"/>
</dbReference>
<dbReference type="AlphaFoldDB" id="A0A6G0TU24"/>
<comment type="caution">
    <text evidence="1">The sequence shown here is derived from an EMBL/GenBank/DDBJ whole genome shotgun (WGS) entry which is preliminary data.</text>
</comment>
<sequence length="201" mass="23164">MACDKGSAWVVSTSPIRGTLISAFDLRIIRCSSVIVANVRIRFCIGRVDGSIIKCLFDVFLSVRFGHVQCFEEHWLASCVLRRSKPHSNFYEICRKRENLQTDKSSPFRIVFHIVDDTLTIDPRIFSEIIFLAAAWLALTTPLELTFNLICIRTHPIHVVSSPKKVQCVPLRRCLLNHGQAQFLRFYNKLTPNHQCPRYLF</sequence>
<gene>
    <name evidence="1" type="ORF">AGLY_006678</name>
</gene>
<keyword evidence="2" id="KW-1185">Reference proteome</keyword>